<dbReference type="RefSeq" id="WP_139400292.1">
    <property type="nucleotide sequence ID" value="NZ_JACHEW010000003.1"/>
</dbReference>
<accession>A0A5C4YBM6</accession>
<keyword evidence="2" id="KW-0732">Signal</keyword>
<organism evidence="5 6">
    <name type="scientific">Deinococcus radiopugnans ATCC 19172</name>
    <dbReference type="NCBI Taxonomy" id="585398"/>
    <lineage>
        <taxon>Bacteria</taxon>
        <taxon>Thermotogati</taxon>
        <taxon>Deinococcota</taxon>
        <taxon>Deinococci</taxon>
        <taxon>Deinococcales</taxon>
        <taxon>Deinococcaceae</taxon>
        <taxon>Deinococcus</taxon>
    </lineage>
</organism>
<protein>
    <submittedName>
        <fullName evidence="4">Delta-60 repeat protein</fullName>
    </submittedName>
</protein>
<dbReference type="InterPro" id="IPR013222">
    <property type="entry name" value="Glyco_hyd_98_carb-bd"/>
</dbReference>
<dbReference type="SUPFAM" id="SSF49785">
    <property type="entry name" value="Galactose-binding domain-like"/>
    <property type="match status" value="2"/>
</dbReference>
<dbReference type="Proteomes" id="UP000313988">
    <property type="component" value="Unassembled WGS sequence"/>
</dbReference>
<comment type="caution">
    <text evidence="5">The sequence shown here is derived from an EMBL/GenBank/DDBJ whole genome shotgun (WGS) entry which is preliminary data.</text>
</comment>
<feature type="chain" id="PRO_5022763850" evidence="2">
    <location>
        <begin position="26"/>
        <end position="775"/>
    </location>
</feature>
<dbReference type="SMART" id="SM00776">
    <property type="entry name" value="NPCBM"/>
    <property type="match status" value="2"/>
</dbReference>
<dbReference type="EMBL" id="JACHEW010000003">
    <property type="protein sequence ID" value="MBB6015763.1"/>
    <property type="molecule type" value="Genomic_DNA"/>
</dbReference>
<feature type="domain" description="Glycosyl hydrolase family 98 putative carbohydrate-binding module" evidence="3">
    <location>
        <begin position="83"/>
        <end position="227"/>
    </location>
</feature>
<dbReference type="NCBIfam" id="TIGR02608">
    <property type="entry name" value="delta_60_rpt"/>
    <property type="match status" value="3"/>
</dbReference>
<dbReference type="AlphaFoldDB" id="A0A5C4YBM6"/>
<evidence type="ECO:0000256" key="1">
    <source>
        <dbReference type="SAM" id="MobiDB-lite"/>
    </source>
</evidence>
<dbReference type="Gene3D" id="2.60.120.1060">
    <property type="entry name" value="NPCBM/NEW2 domain"/>
    <property type="match status" value="2"/>
</dbReference>
<evidence type="ECO:0000313" key="6">
    <source>
        <dbReference type="Proteomes" id="UP000313988"/>
    </source>
</evidence>
<name>A0A5C4YBM6_9DEIO</name>
<dbReference type="EMBL" id="VDMO01000002">
    <property type="protein sequence ID" value="TNM72553.1"/>
    <property type="molecule type" value="Genomic_DNA"/>
</dbReference>
<evidence type="ECO:0000313" key="5">
    <source>
        <dbReference type="EMBL" id="TNM72553.1"/>
    </source>
</evidence>
<proteinExistence type="predicted"/>
<sequence length="775" mass="79547">MSTPFVPLLLGCAALLLVSCSPKPAPPGPPDDGRPADSPYTGGRQYPWSDRLAPHGADAYADGHRYPWRSPTAASGLDSRPTENGHNLLSALPWTSATNGWGPVERDRSNGWQASGDGTTLKVGGRTFASGLGVHADSEIRYALGGQCQTFTASVGVDDEVGPRGSVRFNVFGDDTLLSGGEVRRGGESALPIEVGVTGVQELRLEVRGGEDNHYDHADWGDAAVECTAAAPDNDITLSRLAYVSASNGWGPVELDRSNGPQGLRDGGPLTVAGQAFATGLGVHAPSTLEYDLGGVCTTFSAQLGVDDETGGRGSVTFQVSGDGRTLYDSAVVRGHDPVTPARVDVTGIHALKLTVTDGGDGLNHDHADWAGARLDCGTSAPGRAGTPDPSFGTGGRADAGGVDVVAEDGGAVVVLDANFGVTRLSPSGAVLGQGTARLNGEASALARQPDGGLIAVGHADGQMTALRYRPDLSLDSAFGQGGVVRLELGVADHASDGDPVRSAATDVAAQPDGRVVLVGYAARPYSPVPDVTLSDDDFAVVRLDRNGAPDPAFGQGGVTTTTLNGRLGATGDSADRLYSAALQPDGRIVVAGEAHYDANNYSAVVARYRADGTLDPAFAQGGLAFGDLGGRNTFHAVALEPDGTIVAGGGTRRFFTSALLQRFSADGVAGPAVNFQFKEPDNPLAYQTVVTTLAAQDDGHLLLGGFEDGYTYVARFSASLTQDLNFGDAPQGNVPVSPGLRIALATPAGRSFAVTTAQTTASGTQGQGTLRLFY</sequence>
<evidence type="ECO:0000256" key="2">
    <source>
        <dbReference type="SAM" id="SignalP"/>
    </source>
</evidence>
<reference evidence="5 6" key="1">
    <citation type="submission" date="2019-06" db="EMBL/GenBank/DDBJ databases">
        <title>Genome sequence of Deinococcus radiopugnans ATCC 19172.</title>
        <authorList>
            <person name="Maclea K.S."/>
            <person name="Maynard C.R."/>
        </authorList>
    </citation>
    <scope>NUCLEOTIDE SEQUENCE [LARGE SCALE GENOMIC DNA]</scope>
    <source>
        <strain evidence="5 6">ATCC 19172</strain>
    </source>
</reference>
<feature type="region of interest" description="Disordered" evidence="1">
    <location>
        <begin position="99"/>
        <end position="118"/>
    </location>
</feature>
<reference evidence="4 7" key="2">
    <citation type="submission" date="2020-08" db="EMBL/GenBank/DDBJ databases">
        <title>Genomic Encyclopedia of Type Strains, Phase IV (KMG-IV): sequencing the most valuable type-strain genomes for metagenomic binning, comparative biology and taxonomic classification.</title>
        <authorList>
            <person name="Goeker M."/>
        </authorList>
    </citation>
    <scope>NUCLEOTIDE SEQUENCE [LARGE SCALE GENOMIC DNA]</scope>
    <source>
        <strain evidence="4 7">DSM 12027</strain>
    </source>
</reference>
<dbReference type="Pfam" id="PF17164">
    <property type="entry name" value="DUF5122"/>
    <property type="match status" value="2"/>
</dbReference>
<dbReference type="Pfam" id="PF08305">
    <property type="entry name" value="NPCBM"/>
    <property type="match status" value="2"/>
</dbReference>
<evidence type="ECO:0000259" key="3">
    <source>
        <dbReference type="SMART" id="SM00776"/>
    </source>
</evidence>
<dbReference type="OrthoDB" id="51998at2"/>
<dbReference type="InterPro" id="IPR008979">
    <property type="entry name" value="Galactose-bd-like_sf"/>
</dbReference>
<evidence type="ECO:0000313" key="4">
    <source>
        <dbReference type="EMBL" id="MBB6015763.1"/>
    </source>
</evidence>
<evidence type="ECO:0000313" key="7">
    <source>
        <dbReference type="Proteomes" id="UP000629870"/>
    </source>
</evidence>
<dbReference type="InterPro" id="IPR013431">
    <property type="entry name" value="Delta_60_rpt"/>
</dbReference>
<feature type="domain" description="Glycosyl hydrolase family 98 putative carbohydrate-binding module" evidence="3">
    <location>
        <begin position="232"/>
        <end position="377"/>
    </location>
</feature>
<keyword evidence="7" id="KW-1185">Reference proteome</keyword>
<dbReference type="Proteomes" id="UP000629870">
    <property type="component" value="Unassembled WGS sequence"/>
</dbReference>
<dbReference type="InterPro" id="IPR038637">
    <property type="entry name" value="NPCBM_sf"/>
</dbReference>
<feature type="signal peptide" evidence="2">
    <location>
        <begin position="1"/>
        <end position="25"/>
    </location>
</feature>
<feature type="region of interest" description="Disordered" evidence="1">
    <location>
        <begin position="24"/>
        <end position="54"/>
    </location>
</feature>
<dbReference type="SUPFAM" id="SSF101898">
    <property type="entry name" value="NHL repeat"/>
    <property type="match status" value="1"/>
</dbReference>
<dbReference type="Gene3D" id="2.80.10.50">
    <property type="match status" value="3"/>
</dbReference>
<gene>
    <name evidence="5" type="ORF">FHR04_01590</name>
    <name evidence="4" type="ORF">HNQ04_000992</name>
</gene>